<dbReference type="Proteomes" id="UP000316298">
    <property type="component" value="Unassembled WGS sequence"/>
</dbReference>
<evidence type="ECO:0000313" key="6">
    <source>
        <dbReference type="EMBL" id="TQJ11872.1"/>
    </source>
</evidence>
<gene>
    <name evidence="6" type="ORF">FB475_4796</name>
</gene>
<keyword evidence="7" id="KW-1185">Reference proteome</keyword>
<evidence type="ECO:0000256" key="1">
    <source>
        <dbReference type="ARBA" id="ARBA00004141"/>
    </source>
</evidence>
<dbReference type="InterPro" id="IPR032808">
    <property type="entry name" value="DoxX"/>
</dbReference>
<evidence type="ECO:0000256" key="5">
    <source>
        <dbReference type="SAM" id="Phobius"/>
    </source>
</evidence>
<protein>
    <submittedName>
        <fullName evidence="6">DoxX-like protein</fullName>
    </submittedName>
</protein>
<keyword evidence="2 5" id="KW-0812">Transmembrane</keyword>
<keyword evidence="3 5" id="KW-1133">Transmembrane helix</keyword>
<accession>A0A542E962</accession>
<evidence type="ECO:0000256" key="2">
    <source>
        <dbReference type="ARBA" id="ARBA00022692"/>
    </source>
</evidence>
<dbReference type="GO" id="GO:0016020">
    <property type="term" value="C:membrane"/>
    <property type="evidence" value="ECO:0007669"/>
    <property type="project" value="UniProtKB-SubCell"/>
</dbReference>
<evidence type="ECO:0000313" key="7">
    <source>
        <dbReference type="Proteomes" id="UP000316298"/>
    </source>
</evidence>
<feature type="transmembrane region" description="Helical" evidence="5">
    <location>
        <begin position="6"/>
        <end position="24"/>
    </location>
</feature>
<reference evidence="6 7" key="1">
    <citation type="submission" date="2019-06" db="EMBL/GenBank/DDBJ databases">
        <title>Sequencing the genomes of 1000 actinobacteria strains.</title>
        <authorList>
            <person name="Klenk H.-P."/>
        </authorList>
    </citation>
    <scope>NUCLEOTIDE SEQUENCE [LARGE SCALE GENOMIC DNA]</scope>
    <source>
        <strain evidence="6 7">DSM 17305</strain>
    </source>
</reference>
<feature type="transmembrane region" description="Helical" evidence="5">
    <location>
        <begin position="131"/>
        <end position="151"/>
    </location>
</feature>
<feature type="transmembrane region" description="Helical" evidence="5">
    <location>
        <begin position="44"/>
        <end position="65"/>
    </location>
</feature>
<sequence>MGMFDVTVWVAEWFLALFFLGAGVPKIAGRGIERWVGFDQVPRVMTIGIGVSEVAAAVGLVVPLLVGTAEWATPLAGLGIAVISLMATGFHIRNREWLPALETALWAALGGTIAAARWSRFSGGPSISRDALVGLLMVLVPALIVNLVVLANTTARPDLVAERG</sequence>
<evidence type="ECO:0000256" key="3">
    <source>
        <dbReference type="ARBA" id="ARBA00022989"/>
    </source>
</evidence>
<organism evidence="6 7">
    <name type="scientific">Kribbella jejuensis</name>
    <dbReference type="NCBI Taxonomy" id="236068"/>
    <lineage>
        <taxon>Bacteria</taxon>
        <taxon>Bacillati</taxon>
        <taxon>Actinomycetota</taxon>
        <taxon>Actinomycetes</taxon>
        <taxon>Propionibacteriales</taxon>
        <taxon>Kribbellaceae</taxon>
        <taxon>Kribbella</taxon>
    </lineage>
</organism>
<name>A0A542E962_9ACTN</name>
<dbReference type="AlphaFoldDB" id="A0A542E962"/>
<keyword evidence="4 5" id="KW-0472">Membrane</keyword>
<comment type="subcellular location">
    <subcellularLocation>
        <location evidence="1">Membrane</location>
        <topology evidence="1">Multi-pass membrane protein</topology>
    </subcellularLocation>
</comment>
<feature type="transmembrane region" description="Helical" evidence="5">
    <location>
        <begin position="97"/>
        <end position="119"/>
    </location>
</feature>
<proteinExistence type="predicted"/>
<comment type="caution">
    <text evidence="6">The sequence shown here is derived from an EMBL/GenBank/DDBJ whole genome shotgun (WGS) entry which is preliminary data.</text>
</comment>
<evidence type="ECO:0000256" key="4">
    <source>
        <dbReference type="ARBA" id="ARBA00023136"/>
    </source>
</evidence>
<feature type="transmembrane region" description="Helical" evidence="5">
    <location>
        <begin position="71"/>
        <end position="90"/>
    </location>
</feature>
<dbReference type="EMBL" id="VFMM01000002">
    <property type="protein sequence ID" value="TQJ11872.1"/>
    <property type="molecule type" value="Genomic_DNA"/>
</dbReference>
<dbReference type="Pfam" id="PF13564">
    <property type="entry name" value="DoxX_2"/>
    <property type="match status" value="1"/>
</dbReference>